<dbReference type="AlphaFoldDB" id="A0A645GQC7"/>
<gene>
    <name evidence="1" type="ORF">SDC9_173291</name>
</gene>
<accession>A0A645GQC7</accession>
<name>A0A645GQC7_9ZZZZ</name>
<reference evidence="1" key="1">
    <citation type="submission" date="2019-08" db="EMBL/GenBank/DDBJ databases">
        <authorList>
            <person name="Kucharzyk K."/>
            <person name="Murdoch R.W."/>
            <person name="Higgins S."/>
            <person name="Loffler F."/>
        </authorList>
    </citation>
    <scope>NUCLEOTIDE SEQUENCE</scope>
</reference>
<sequence>MARRCAATGASPRRLGKLLEPAIVWLAPDDEAALPIRSRFARWMVQCGGERARFGPLRAAQLYRSLVPALSGHGVSRARPIEVWRETLAGLSELGQWAGGPGGRHPVIGLESGLAYARLADQVGRRAEAVSRLQTLHRQLREPGAAAEHAATLHLTLLDIELDLCVLGAVPLD</sequence>
<protein>
    <submittedName>
        <fullName evidence="1">Uncharacterized protein</fullName>
    </submittedName>
</protein>
<comment type="caution">
    <text evidence="1">The sequence shown here is derived from an EMBL/GenBank/DDBJ whole genome shotgun (WGS) entry which is preliminary data.</text>
</comment>
<evidence type="ECO:0000313" key="1">
    <source>
        <dbReference type="EMBL" id="MPN25873.1"/>
    </source>
</evidence>
<organism evidence="1">
    <name type="scientific">bioreactor metagenome</name>
    <dbReference type="NCBI Taxonomy" id="1076179"/>
    <lineage>
        <taxon>unclassified sequences</taxon>
        <taxon>metagenomes</taxon>
        <taxon>ecological metagenomes</taxon>
    </lineage>
</organism>
<dbReference type="EMBL" id="VSSQ01075208">
    <property type="protein sequence ID" value="MPN25873.1"/>
    <property type="molecule type" value="Genomic_DNA"/>
</dbReference>
<proteinExistence type="predicted"/>